<organism evidence="2 3">
    <name type="scientific">Sapajus apella</name>
    <name type="common">Brown-capped capuchin</name>
    <name type="synonym">Cebus apella</name>
    <dbReference type="NCBI Taxonomy" id="9515"/>
    <lineage>
        <taxon>Eukaryota</taxon>
        <taxon>Metazoa</taxon>
        <taxon>Chordata</taxon>
        <taxon>Craniata</taxon>
        <taxon>Vertebrata</taxon>
        <taxon>Euteleostomi</taxon>
        <taxon>Mammalia</taxon>
        <taxon>Eutheria</taxon>
        <taxon>Euarchontoglires</taxon>
        <taxon>Primates</taxon>
        <taxon>Haplorrhini</taxon>
        <taxon>Platyrrhini</taxon>
        <taxon>Cebidae</taxon>
        <taxon>Cebinae</taxon>
        <taxon>Sapajus</taxon>
    </lineage>
</organism>
<name>A0A6J3FN31_SAPAP</name>
<keyword evidence="2" id="KW-1185">Reference proteome</keyword>
<evidence type="ECO:0000256" key="1">
    <source>
        <dbReference type="SAM" id="MobiDB-lite"/>
    </source>
</evidence>
<protein>
    <recommendedName>
        <fullName evidence="4">TRPC5 opposite strand protein</fullName>
    </recommendedName>
</protein>
<evidence type="ECO:0000313" key="2">
    <source>
        <dbReference type="Proteomes" id="UP000504640"/>
    </source>
</evidence>
<dbReference type="AlphaFoldDB" id="A0A6J3FN31"/>
<dbReference type="CTD" id="100329135"/>
<feature type="region of interest" description="Disordered" evidence="1">
    <location>
        <begin position="42"/>
        <end position="72"/>
    </location>
</feature>
<reference evidence="3" key="1">
    <citation type="submission" date="2025-08" db="UniProtKB">
        <authorList>
            <consortium name="RefSeq"/>
        </authorList>
    </citation>
    <scope>IDENTIFICATION</scope>
    <source>
        <tissue evidence="3">Blood</tissue>
    </source>
</reference>
<dbReference type="GeneID" id="116531854"/>
<dbReference type="Proteomes" id="UP000504640">
    <property type="component" value="Unplaced"/>
</dbReference>
<evidence type="ECO:0000313" key="3">
    <source>
        <dbReference type="RefSeq" id="XP_032106702.1"/>
    </source>
</evidence>
<evidence type="ECO:0008006" key="4">
    <source>
        <dbReference type="Google" id="ProtNLM"/>
    </source>
</evidence>
<gene>
    <name evidence="3" type="primary">TRPC5OS</name>
</gene>
<dbReference type="RefSeq" id="XP_032106702.1">
    <property type="nucleotide sequence ID" value="XM_032250811.1"/>
</dbReference>
<sequence length="111" mass="12176">MDSTSVPVLMDGLVACVAQLIRIANELLQFIIQQQEVPHVEENGRAEEIEADAPPPEEASAPDLPNLSDLDSILTPTEDEDLMFDVDQAMLEMDSLYEDTVCDINDDLTSG</sequence>
<proteinExistence type="predicted"/>
<accession>A0A6J3FN31</accession>